<comment type="caution">
    <text evidence="2">The sequence shown here is derived from an EMBL/GenBank/DDBJ whole genome shotgun (WGS) entry which is preliminary data.</text>
</comment>
<protein>
    <recommendedName>
        <fullName evidence="1">Phospholipase A2-like central domain-containing protein</fullName>
    </recommendedName>
</protein>
<dbReference type="Gene3D" id="1.20.90.10">
    <property type="entry name" value="Phospholipase A2 domain"/>
    <property type="match status" value="1"/>
</dbReference>
<gene>
    <name evidence="2" type="ORF">MENT_LOCUS43533</name>
</gene>
<feature type="domain" description="Phospholipase A2-like central" evidence="1">
    <location>
        <begin position="13"/>
        <end position="85"/>
    </location>
</feature>
<dbReference type="Pfam" id="PF00068">
    <property type="entry name" value="Phospholip_A2_1"/>
    <property type="match status" value="1"/>
</dbReference>
<evidence type="ECO:0000313" key="3">
    <source>
        <dbReference type="Proteomes" id="UP000580250"/>
    </source>
</evidence>
<dbReference type="InterPro" id="IPR016090">
    <property type="entry name" value="PLA2-like_dom"/>
</dbReference>
<accession>A0A6V7WUP8</accession>
<dbReference type="SUPFAM" id="SSF48619">
    <property type="entry name" value="Phospholipase A2, PLA2"/>
    <property type="match status" value="1"/>
</dbReference>
<dbReference type="Proteomes" id="UP000580250">
    <property type="component" value="Unassembled WGS sequence"/>
</dbReference>
<evidence type="ECO:0000313" key="2">
    <source>
        <dbReference type="EMBL" id="CAD2190723.1"/>
    </source>
</evidence>
<dbReference type="InterPro" id="IPR036444">
    <property type="entry name" value="PLipase_A2_dom_sf"/>
</dbReference>
<proteinExistence type="predicted"/>
<dbReference type="GO" id="GO:0004623">
    <property type="term" value="F:phospholipase A2 activity"/>
    <property type="evidence" value="ECO:0007669"/>
    <property type="project" value="InterPro"/>
</dbReference>
<dbReference type="GO" id="GO:0006644">
    <property type="term" value="P:phospholipid metabolic process"/>
    <property type="evidence" value="ECO:0007669"/>
    <property type="project" value="InterPro"/>
</dbReference>
<evidence type="ECO:0000259" key="1">
    <source>
        <dbReference type="Pfam" id="PF00068"/>
    </source>
</evidence>
<organism evidence="2 3">
    <name type="scientific">Meloidogyne enterolobii</name>
    <name type="common">Root-knot nematode worm</name>
    <name type="synonym">Meloidogyne mayaguensis</name>
    <dbReference type="NCBI Taxonomy" id="390850"/>
    <lineage>
        <taxon>Eukaryota</taxon>
        <taxon>Metazoa</taxon>
        <taxon>Ecdysozoa</taxon>
        <taxon>Nematoda</taxon>
        <taxon>Chromadorea</taxon>
        <taxon>Rhabditida</taxon>
        <taxon>Tylenchina</taxon>
        <taxon>Tylenchomorpha</taxon>
        <taxon>Tylenchoidea</taxon>
        <taxon>Meloidogynidae</taxon>
        <taxon>Meloidogyninae</taxon>
        <taxon>Meloidogyne</taxon>
    </lineage>
</organism>
<dbReference type="AlphaFoldDB" id="A0A6V7WUP8"/>
<sequence length="257" mass="29476">MPYPLPISLILIFDRCCSQHHQCIAALANCTGIPAMKNYIRIDKNLYNHEKDQPRMNIKCLSDQNDYCQQALCLCDSALTSCWSKIQPIPSGSGCFSCYLDDALLFAEGPITDVIKVRQQYVPLELETSFLLFDAYNGKDLPTANETIILAVMNVNNGISTVRRSEKTMEQIIHSTRILIDNDVNKYEELSTAFNNDLEIRALRSTNEYRSVMLRIAPYLYTTEQYKTYHASKRLLNATKELENLFIKKTHEKMKNP</sequence>
<dbReference type="EMBL" id="CAJEWN010000829">
    <property type="protein sequence ID" value="CAD2190723.1"/>
    <property type="molecule type" value="Genomic_DNA"/>
</dbReference>
<reference evidence="2 3" key="1">
    <citation type="submission" date="2020-08" db="EMBL/GenBank/DDBJ databases">
        <authorList>
            <person name="Koutsovoulos G."/>
            <person name="Danchin GJ E."/>
        </authorList>
    </citation>
    <scope>NUCLEOTIDE SEQUENCE [LARGE SCALE GENOMIC DNA]</scope>
</reference>
<dbReference type="GO" id="GO:0050482">
    <property type="term" value="P:arachidonate secretion"/>
    <property type="evidence" value="ECO:0007669"/>
    <property type="project" value="InterPro"/>
</dbReference>
<name>A0A6V7WUP8_MELEN</name>